<dbReference type="PRINTS" id="PR00922">
    <property type="entry name" value="DADACBPTASE3"/>
</dbReference>
<dbReference type="PANTHER" id="PTHR30023:SF0">
    <property type="entry name" value="PENICILLIN-SENSITIVE CARBOXYPEPTIDASE A"/>
    <property type="match status" value="1"/>
</dbReference>
<name>A0A4R4KRG4_9BACT</name>
<dbReference type="PANTHER" id="PTHR30023">
    <property type="entry name" value="D-ALANYL-D-ALANINE CARBOXYPEPTIDASE"/>
    <property type="match status" value="1"/>
</dbReference>
<dbReference type="RefSeq" id="WP_132113682.1">
    <property type="nucleotide sequence ID" value="NZ_SMJU01000001.1"/>
</dbReference>
<dbReference type="GO" id="GO:0006508">
    <property type="term" value="P:proteolysis"/>
    <property type="evidence" value="ECO:0007669"/>
    <property type="project" value="InterPro"/>
</dbReference>
<dbReference type="OrthoDB" id="9802627at2"/>
<dbReference type="Gene3D" id="3.40.710.10">
    <property type="entry name" value="DD-peptidase/beta-lactamase superfamily"/>
    <property type="match status" value="2"/>
</dbReference>
<reference evidence="3 4" key="1">
    <citation type="submission" date="2019-02" db="EMBL/GenBank/DDBJ databases">
        <title>Arundinibacter roseus gen. nov., sp. nov., a new member of the family Cytophagaceae.</title>
        <authorList>
            <person name="Szuroczki S."/>
            <person name="Khayer B."/>
            <person name="Sproer C."/>
            <person name="Toumi M."/>
            <person name="Szabo A."/>
            <person name="Felfoldi T."/>
            <person name="Schumann P."/>
            <person name="Toth E."/>
        </authorList>
    </citation>
    <scope>NUCLEOTIDE SEQUENCE [LARGE SCALE GENOMIC DNA]</scope>
    <source>
        <strain evidence="3 4">DMA-k-7a</strain>
    </source>
</reference>
<keyword evidence="3" id="KW-0121">Carboxypeptidase</keyword>
<evidence type="ECO:0000256" key="1">
    <source>
        <dbReference type="ARBA" id="ARBA00006096"/>
    </source>
</evidence>
<dbReference type="EMBL" id="SMJU01000001">
    <property type="protein sequence ID" value="TDB69011.1"/>
    <property type="molecule type" value="Genomic_DNA"/>
</dbReference>
<protein>
    <submittedName>
        <fullName evidence="3">D-alanyl-D-alanine carboxypeptidase/D-alanyl-D-alanine-endopeptidase</fullName>
    </submittedName>
</protein>
<dbReference type="InterPro" id="IPR000667">
    <property type="entry name" value="Peptidase_S13"/>
</dbReference>
<dbReference type="InterPro" id="IPR012338">
    <property type="entry name" value="Beta-lactam/transpept-like"/>
</dbReference>
<organism evidence="3 4">
    <name type="scientific">Arundinibacter roseus</name>
    <dbReference type="NCBI Taxonomy" id="2070510"/>
    <lineage>
        <taxon>Bacteria</taxon>
        <taxon>Pseudomonadati</taxon>
        <taxon>Bacteroidota</taxon>
        <taxon>Cytophagia</taxon>
        <taxon>Cytophagales</taxon>
        <taxon>Spirosomataceae</taxon>
        <taxon>Arundinibacter</taxon>
    </lineage>
</organism>
<proteinExistence type="inferred from homology"/>
<accession>A0A4R4KRG4</accession>
<evidence type="ECO:0000256" key="2">
    <source>
        <dbReference type="ARBA" id="ARBA00022801"/>
    </source>
</evidence>
<dbReference type="Proteomes" id="UP000295706">
    <property type="component" value="Unassembled WGS sequence"/>
</dbReference>
<evidence type="ECO:0000313" key="3">
    <source>
        <dbReference type="EMBL" id="TDB69011.1"/>
    </source>
</evidence>
<dbReference type="AlphaFoldDB" id="A0A4R4KRG4"/>
<dbReference type="SUPFAM" id="SSF56601">
    <property type="entry name" value="beta-lactamase/transpeptidase-like"/>
    <property type="match status" value="1"/>
</dbReference>
<keyword evidence="2" id="KW-0378">Hydrolase</keyword>
<keyword evidence="4" id="KW-1185">Reference proteome</keyword>
<gene>
    <name evidence="3" type="ORF">EZE20_01365</name>
</gene>
<sequence length="432" mass="48711">MPRFFLRSRVWFVIFLLALSNLGCSVSQYIHREVKKSSVLSQHHVGISVYDPARKKTLAAYQDDHYFTPASNTKLFSFYAGLSVLGDSVPGLEYQLRDSTLFFRGTGDPSLFHPDLPPSAVVDFLKNRKEKLVFSGKNFETTAFGPGWAWSDYSDYYQAERSPLPVYGNIARFTSPSGLYVRVQPEFLQDSVSLDTTISGIDRAQFSNQFRRSVNALPAGLEQDVPFRTSDALTAQLLTKALKKDVLVKNEVMLPPFQKVYSIPSDSLYRRMMQVSDNMMAEQLMLVYASANGLPLDTKKAIAHAQENLLADLPDLPLWRDGSGLSRYNLFTPRTMVALLDKIHEKIPQERLFMILPAGGQSGTLRNMFKGKDAFVFAKTGSLSNVFCLSGYLITQKGKLLYFSFMNNNYTKTTAEIRQEVARVLTGLHEKY</sequence>
<dbReference type="GO" id="GO:0000270">
    <property type="term" value="P:peptidoglycan metabolic process"/>
    <property type="evidence" value="ECO:0007669"/>
    <property type="project" value="TreeGrafter"/>
</dbReference>
<comment type="caution">
    <text evidence="3">The sequence shown here is derived from an EMBL/GenBank/DDBJ whole genome shotgun (WGS) entry which is preliminary data.</text>
</comment>
<evidence type="ECO:0000313" key="4">
    <source>
        <dbReference type="Proteomes" id="UP000295706"/>
    </source>
</evidence>
<comment type="similarity">
    <text evidence="1">Belongs to the peptidase S13 family.</text>
</comment>
<dbReference type="Pfam" id="PF02113">
    <property type="entry name" value="Peptidase_S13"/>
    <property type="match status" value="1"/>
</dbReference>
<keyword evidence="3" id="KW-0645">Protease</keyword>
<dbReference type="GO" id="GO:0004185">
    <property type="term" value="F:serine-type carboxypeptidase activity"/>
    <property type="evidence" value="ECO:0007669"/>
    <property type="project" value="InterPro"/>
</dbReference>